<accession>A0A0P8CNK4</accession>
<dbReference type="PATRIC" id="fig|1719120.3.peg.122"/>
<dbReference type="InterPro" id="IPR029402">
    <property type="entry name" value="TGT_C2"/>
</dbReference>
<dbReference type="PANTHER" id="PTHR46499:SF2">
    <property type="entry name" value="ARCHAEOSINE SYNTHASE"/>
    <property type="match status" value="1"/>
</dbReference>
<dbReference type="Proteomes" id="UP000050360">
    <property type="component" value="Unassembled WGS sequence"/>
</dbReference>
<gene>
    <name evidence="5" type="ORF">MPEBLZ_00109</name>
</gene>
<protein>
    <submittedName>
        <fullName evidence="5">tRNA-archaeosine synthase</fullName>
    </submittedName>
</protein>
<evidence type="ECO:0000259" key="4">
    <source>
        <dbReference type="SMART" id="SM00359"/>
    </source>
</evidence>
<dbReference type="InterPro" id="IPR053418">
    <property type="entry name" value="Archaeosine_synthase_1"/>
</dbReference>
<evidence type="ECO:0000256" key="2">
    <source>
        <dbReference type="ARBA" id="ARBA00008906"/>
    </source>
</evidence>
<organism evidence="5 6">
    <name type="scientific">Candidatus Methanoperedens nitratireducens</name>
    <dbReference type="NCBI Taxonomy" id="1392998"/>
    <lineage>
        <taxon>Archaea</taxon>
        <taxon>Methanobacteriati</taxon>
        <taxon>Methanobacteriota</taxon>
        <taxon>Stenosarchaea group</taxon>
        <taxon>Methanomicrobia</taxon>
        <taxon>Methanosarcinales</taxon>
        <taxon>ANME-2 cluster</taxon>
        <taxon>Candidatus Methanoperedentaceae</taxon>
        <taxon>Candidatus Methanoperedens</taxon>
    </lineage>
</organism>
<reference evidence="5 6" key="1">
    <citation type="submission" date="2015-09" db="EMBL/GenBank/DDBJ databases">
        <title>A metagenomics-based metabolic model of nitrate-dependent anaerobic oxidation of methane by Methanoperedens-like archaea.</title>
        <authorList>
            <person name="Arshad A."/>
            <person name="Speth D.R."/>
            <person name="De Graaf R.M."/>
            <person name="Op Den Camp H.J."/>
            <person name="Jetten M.S."/>
            <person name="Welte C.U."/>
        </authorList>
    </citation>
    <scope>NUCLEOTIDE SEQUENCE [LARGE SCALE GENOMIC DNA]</scope>
</reference>
<dbReference type="Pfam" id="PF14810">
    <property type="entry name" value="TGT_C2"/>
    <property type="match status" value="1"/>
</dbReference>
<evidence type="ECO:0000313" key="5">
    <source>
        <dbReference type="EMBL" id="KPQ45312.1"/>
    </source>
</evidence>
<dbReference type="InterPro" id="IPR040777">
    <property type="entry name" value="DUF5591"/>
</dbReference>
<dbReference type="SUPFAM" id="SSF88802">
    <property type="entry name" value="Pre-PUA domain"/>
    <property type="match status" value="1"/>
</dbReference>
<dbReference type="CDD" id="cd21149">
    <property type="entry name" value="PUA_archaeosine_TGT"/>
    <property type="match status" value="1"/>
</dbReference>
<evidence type="ECO:0000256" key="3">
    <source>
        <dbReference type="ARBA" id="ARBA00022694"/>
    </source>
</evidence>
<proteinExistence type="inferred from homology"/>
<dbReference type="AlphaFoldDB" id="A0A0P8CNK4"/>
<dbReference type="InterPro" id="IPR002616">
    <property type="entry name" value="tRNA_ribo_trans-like"/>
</dbReference>
<dbReference type="InterPro" id="IPR036895">
    <property type="entry name" value="Uracil-DNA_glycosylase-like_sf"/>
</dbReference>
<dbReference type="NCBIfam" id="TIGR00451">
    <property type="entry name" value="unchar_dom_2"/>
    <property type="match status" value="1"/>
</dbReference>
<dbReference type="Gene3D" id="3.10.450.90">
    <property type="entry name" value="ArcTGT, C2 domain"/>
    <property type="match status" value="1"/>
</dbReference>
<comment type="caution">
    <text evidence="5">The sequence shown here is derived from an EMBL/GenBank/DDBJ whole genome shotgun (WGS) entry which is preliminary data.</text>
</comment>
<dbReference type="GO" id="GO:0005737">
    <property type="term" value="C:cytoplasm"/>
    <property type="evidence" value="ECO:0007669"/>
    <property type="project" value="TreeGrafter"/>
</dbReference>
<dbReference type="SUPFAM" id="SSF88697">
    <property type="entry name" value="PUA domain-like"/>
    <property type="match status" value="1"/>
</dbReference>
<dbReference type="UniPathway" id="UPA00393"/>
<dbReference type="Gene3D" id="3.40.50.10630">
    <property type="entry name" value="Uracil-DNA glycosylase-like"/>
    <property type="match status" value="1"/>
</dbReference>
<evidence type="ECO:0000313" key="6">
    <source>
        <dbReference type="Proteomes" id="UP000050360"/>
    </source>
</evidence>
<sequence>MSKIFEITHRDAAARIGKLVLEKELSTPAIINLHEKDCPIIDSGSVWKRAVPVEQNDNKIIILPHKSLPLQTREEIIIELKVPLDNSNRAHTGLVVHPFTNEYPESELYVLGTAKQLENRARELVDSIIRLKENTRADSLLYAPALAAPENLALLLYLGVDLVDETFPIIKGYQDIYLTNSGEFHLDRLHEFPCACTVCSSKTPQEMLKLPKKERAQLMAQHNSLKLGEELRSVREHIRSGSLREYVERQCRARPWLTAMLRLMDMQYDFLEKRTTILRSNTLYANTPESLNRVEIRRFAQRVLERYTAPDLDTLVLLPCSAKKPYSVSLSHQKFINALGKNRKFVHEVIITSPMGVVPRELELMYPAAHYDTPVTGHWDLEERAWVGGCLRQYLQKNKYRNIIAHVHGAYREICESVADELGLEFIYTADTGVTSHESLKSLELAVSGLELKNTRKRTAEQGKLDMMRATADYQFGKGASDLLVPDDAIIRAPFPKFQLFAGKQLATLIPQYGALALTVDGGIRLRDHPYYRVTIGDFIPHSSILAPGIMDADPQIRPNDEVIVIGERFLGVGRANMSGWEMKGCGKGMAVELRHSTKIDK</sequence>
<feature type="domain" description="PUA" evidence="4">
    <location>
        <begin position="532"/>
        <end position="599"/>
    </location>
</feature>
<dbReference type="PANTHER" id="PTHR46499">
    <property type="entry name" value="QUEUINE TRNA-RIBOSYLTRANSFERASE"/>
    <property type="match status" value="1"/>
</dbReference>
<dbReference type="InterPro" id="IPR038250">
    <property type="entry name" value="TGT_C2_sf"/>
</dbReference>
<comment type="pathway">
    <text evidence="1">tRNA modification; archaeosine-tRNA biosynthesis.</text>
</comment>
<name>A0A0P8CNK4_9EURY</name>
<dbReference type="Pfam" id="PF01472">
    <property type="entry name" value="PUA"/>
    <property type="match status" value="1"/>
</dbReference>
<dbReference type="InterPro" id="IPR015947">
    <property type="entry name" value="PUA-like_sf"/>
</dbReference>
<dbReference type="EMBL" id="LKCM01000014">
    <property type="protein sequence ID" value="KPQ45312.1"/>
    <property type="molecule type" value="Genomic_DNA"/>
</dbReference>
<dbReference type="Gene3D" id="2.30.130.10">
    <property type="entry name" value="PUA domain"/>
    <property type="match status" value="1"/>
</dbReference>
<dbReference type="NCBIfam" id="NF040592">
    <property type="entry name" value="tRNA_mod_ArcS"/>
    <property type="match status" value="1"/>
</dbReference>
<dbReference type="PROSITE" id="PS50890">
    <property type="entry name" value="PUA"/>
    <property type="match status" value="1"/>
</dbReference>
<dbReference type="InterPro" id="IPR036511">
    <property type="entry name" value="TGT-like_sf"/>
</dbReference>
<dbReference type="GO" id="GO:0002099">
    <property type="term" value="P:tRNA wobble guanine modification"/>
    <property type="evidence" value="ECO:0007669"/>
    <property type="project" value="TreeGrafter"/>
</dbReference>
<dbReference type="InterPro" id="IPR002478">
    <property type="entry name" value="PUA"/>
</dbReference>
<evidence type="ECO:0000256" key="1">
    <source>
        <dbReference type="ARBA" id="ARBA00005030"/>
    </source>
</evidence>
<dbReference type="InterPro" id="IPR050076">
    <property type="entry name" value="ArchSynthase1/Queuine_TRR"/>
</dbReference>
<comment type="similarity">
    <text evidence="2">Belongs to the archaeosine synthase type 1 family.</text>
</comment>
<dbReference type="Pfam" id="PF17884">
    <property type="entry name" value="DUF5591"/>
    <property type="match status" value="1"/>
</dbReference>
<keyword evidence="3" id="KW-0819">tRNA processing</keyword>
<dbReference type="Gene3D" id="3.20.20.105">
    <property type="entry name" value="Queuine tRNA-ribosyltransferase-like"/>
    <property type="match status" value="1"/>
</dbReference>
<dbReference type="InterPro" id="IPR004521">
    <property type="entry name" value="Uncharacterised_CHP00451"/>
</dbReference>
<dbReference type="Pfam" id="PF01702">
    <property type="entry name" value="TGT"/>
    <property type="match status" value="1"/>
</dbReference>
<dbReference type="SMART" id="SM00359">
    <property type="entry name" value="PUA"/>
    <property type="match status" value="1"/>
</dbReference>
<dbReference type="SUPFAM" id="SSF52141">
    <property type="entry name" value="Uracil-DNA glycosylase-like"/>
    <property type="match status" value="1"/>
</dbReference>
<dbReference type="GO" id="GO:0003723">
    <property type="term" value="F:RNA binding"/>
    <property type="evidence" value="ECO:0007669"/>
    <property type="project" value="InterPro"/>
</dbReference>
<dbReference type="SUPFAM" id="SSF51713">
    <property type="entry name" value="tRNA-guanine transglycosylase"/>
    <property type="match status" value="1"/>
</dbReference>
<dbReference type="InterPro" id="IPR036974">
    <property type="entry name" value="PUA_sf"/>
</dbReference>